<dbReference type="OMA" id="FAWQGMQ"/>
<reference evidence="8 9" key="1">
    <citation type="submission" date="2014-09" db="EMBL/GenBank/DDBJ databases">
        <authorList>
            <person name="Martin A.A."/>
        </authorList>
    </citation>
    <scope>NUCLEOTIDE SEQUENCE</scope>
    <source>
        <strain evidence="9">ED321</strain>
        <strain evidence="8">ED321 Heterogonic</strain>
    </source>
</reference>
<sequence>MDEIITGLYISGADIVISSKGRKMIKDFFIKNIITISAIPIPDDKKISGIGYYFLFCMDQPEQDILGNNFLDNAINIIENNLKDGKLLIHCEQGISRSSTLCIAYLMKTFKYTFSRAFELMKAKHPQSYPNSGFIKQLKIFEKLNFKCNDENLKNCNEYKVWCSSTGNIPKICEKLNSISNDIKKNNCNIIKYRCRRCRNLLFNTNNLMVHEIGNKQSIEMDDNNISLNIKRNDNQICNFGYYLMPLYWMSLNDVEGKINCPKCNEKIGQYNWSGKNCIGESNKFCNGFITPWIYIQKGKVDEVKSLIQYSEEKIEDNSSVNDSLTIPKIIISS</sequence>
<dbReference type="Proteomes" id="UP000035682">
    <property type="component" value="Unplaced"/>
</dbReference>
<evidence type="ECO:0000313" key="10">
    <source>
        <dbReference type="WBParaSite" id="SRAE_1000253600.1"/>
    </source>
</evidence>
<dbReference type="InterPro" id="IPR016278">
    <property type="entry name" value="DUSP12"/>
</dbReference>
<feature type="active site" description="Phosphocysteine intermediate" evidence="5">
    <location>
        <position position="91"/>
    </location>
</feature>
<organism evidence="8">
    <name type="scientific">Strongyloides ratti</name>
    <name type="common">Parasitic roundworm</name>
    <dbReference type="NCBI Taxonomy" id="34506"/>
    <lineage>
        <taxon>Eukaryota</taxon>
        <taxon>Metazoa</taxon>
        <taxon>Ecdysozoa</taxon>
        <taxon>Nematoda</taxon>
        <taxon>Chromadorea</taxon>
        <taxon>Rhabditida</taxon>
        <taxon>Tylenchina</taxon>
        <taxon>Panagrolaimomorpha</taxon>
        <taxon>Strongyloidoidea</taxon>
        <taxon>Strongyloididae</taxon>
        <taxon>Strongyloides</taxon>
    </lineage>
</organism>
<dbReference type="Pfam" id="PF00782">
    <property type="entry name" value="DSPc"/>
    <property type="match status" value="1"/>
</dbReference>
<evidence type="ECO:0000256" key="2">
    <source>
        <dbReference type="ARBA" id="ARBA00013064"/>
    </source>
</evidence>
<dbReference type="OrthoDB" id="2017893at2759"/>
<dbReference type="InterPro" id="IPR000340">
    <property type="entry name" value="Dual-sp_phosphatase_cat-dom"/>
</dbReference>
<dbReference type="STRING" id="34506.A0A090L3A5"/>
<dbReference type="PIRSF" id="PIRSF000941">
    <property type="entry name" value="DUSP12"/>
    <property type="match status" value="1"/>
</dbReference>
<dbReference type="GO" id="GO:0004725">
    <property type="term" value="F:protein tyrosine phosphatase activity"/>
    <property type="evidence" value="ECO:0007669"/>
    <property type="project" value="UniProtKB-EC"/>
</dbReference>
<dbReference type="PANTHER" id="PTHR45848:SF4">
    <property type="entry name" value="DUAL SPECIFICITY PROTEIN PHOSPHATASE 12"/>
    <property type="match status" value="1"/>
</dbReference>
<comment type="similarity">
    <text evidence="1">Belongs to the protein-tyrosine phosphatase family. Non-receptor class dual specificity subfamily.</text>
</comment>
<accession>A0A090L3A5</accession>
<protein>
    <recommendedName>
        <fullName evidence="2">protein-tyrosine-phosphatase</fullName>
        <ecNumber evidence="2">3.1.3.48</ecNumber>
    </recommendedName>
</protein>
<gene>
    <name evidence="8 10 11" type="ORF">SRAE_1000253600</name>
</gene>
<dbReference type="PROSITE" id="PS50054">
    <property type="entry name" value="TYR_PHOSPHATASE_DUAL"/>
    <property type="match status" value="1"/>
</dbReference>
<dbReference type="WBParaSite" id="SRAE_1000253600.1">
    <property type="protein sequence ID" value="SRAE_1000253600.1"/>
    <property type="gene ID" value="WBGene00259151"/>
</dbReference>
<evidence type="ECO:0000256" key="3">
    <source>
        <dbReference type="ARBA" id="ARBA00022801"/>
    </source>
</evidence>
<dbReference type="CDD" id="cd14498">
    <property type="entry name" value="DSP"/>
    <property type="match status" value="1"/>
</dbReference>
<dbReference type="RefSeq" id="XP_024503482.1">
    <property type="nucleotide sequence ID" value="XM_024649624.1"/>
</dbReference>
<dbReference type="Gene3D" id="3.90.190.10">
    <property type="entry name" value="Protein tyrosine phosphatase superfamily"/>
    <property type="match status" value="1"/>
</dbReference>
<evidence type="ECO:0000256" key="5">
    <source>
        <dbReference type="PIRSR" id="PIRSR000941-50"/>
    </source>
</evidence>
<dbReference type="GeneID" id="36376646"/>
<proteinExistence type="inferred from homology"/>
<dbReference type="EC" id="3.1.3.48" evidence="2"/>
<keyword evidence="9" id="KW-1185">Reference proteome</keyword>
<feature type="domain" description="Tyrosine specific protein phosphatases" evidence="7">
    <location>
        <begin position="68"/>
        <end position="126"/>
    </location>
</feature>
<dbReference type="AlphaFoldDB" id="A0A090L3A5"/>
<evidence type="ECO:0000259" key="7">
    <source>
        <dbReference type="PROSITE" id="PS50056"/>
    </source>
</evidence>
<dbReference type="InterPro" id="IPR000387">
    <property type="entry name" value="Tyr_Pase_dom"/>
</dbReference>
<dbReference type="CTD" id="36376646"/>
<keyword evidence="3" id="KW-0378">Hydrolase</keyword>
<keyword evidence="4" id="KW-0904">Protein phosphatase</keyword>
<evidence type="ECO:0000256" key="1">
    <source>
        <dbReference type="ARBA" id="ARBA00008601"/>
    </source>
</evidence>
<dbReference type="InterPro" id="IPR029021">
    <property type="entry name" value="Prot-tyrosine_phosphatase-like"/>
</dbReference>
<dbReference type="PROSITE" id="PS50056">
    <property type="entry name" value="TYR_PHOSPHATASE_2"/>
    <property type="match status" value="1"/>
</dbReference>
<evidence type="ECO:0000313" key="11">
    <source>
        <dbReference type="WormBase" id="SRAE_1000253600"/>
    </source>
</evidence>
<name>A0A090L3A5_STRRB</name>
<dbReference type="PANTHER" id="PTHR45848">
    <property type="entry name" value="DUAL SPECIFICITY PROTEIN PHOSPHATASE 12 FAMILY MEMBER"/>
    <property type="match status" value="1"/>
</dbReference>
<evidence type="ECO:0000313" key="9">
    <source>
        <dbReference type="Proteomes" id="UP000035682"/>
    </source>
</evidence>
<evidence type="ECO:0000313" key="8">
    <source>
        <dbReference type="EMBL" id="CEF64281.1"/>
    </source>
</evidence>
<evidence type="ECO:0000259" key="6">
    <source>
        <dbReference type="PROSITE" id="PS50054"/>
    </source>
</evidence>
<dbReference type="SUPFAM" id="SSF52799">
    <property type="entry name" value="(Phosphotyrosine protein) phosphatases II"/>
    <property type="match status" value="1"/>
</dbReference>
<dbReference type="WormBase" id="SRAE_1000253600">
    <property type="protein sequence ID" value="SRP10121"/>
    <property type="gene ID" value="WBGene00259151"/>
</dbReference>
<dbReference type="PROSITE" id="PS00383">
    <property type="entry name" value="TYR_PHOSPHATASE_1"/>
    <property type="match status" value="1"/>
</dbReference>
<dbReference type="GO" id="GO:0005634">
    <property type="term" value="C:nucleus"/>
    <property type="evidence" value="ECO:0007669"/>
    <property type="project" value="TreeGrafter"/>
</dbReference>
<dbReference type="InterPro" id="IPR016130">
    <property type="entry name" value="Tyr_Pase_AS"/>
</dbReference>
<feature type="domain" description="Tyrosine-protein phosphatase" evidence="6">
    <location>
        <begin position="1"/>
        <end position="147"/>
    </location>
</feature>
<dbReference type="SMART" id="SM00195">
    <property type="entry name" value="DSPc"/>
    <property type="match status" value="1"/>
</dbReference>
<dbReference type="EMBL" id="LN609528">
    <property type="protein sequence ID" value="CEF64281.1"/>
    <property type="molecule type" value="Genomic_DNA"/>
</dbReference>
<evidence type="ECO:0000256" key="4">
    <source>
        <dbReference type="ARBA" id="ARBA00022912"/>
    </source>
</evidence>
<dbReference type="InterPro" id="IPR020422">
    <property type="entry name" value="TYR_PHOSPHATASE_DUAL_dom"/>
</dbReference>
<dbReference type="GO" id="GO:0008138">
    <property type="term" value="F:protein tyrosine/serine/threonine phosphatase activity"/>
    <property type="evidence" value="ECO:0007669"/>
    <property type="project" value="InterPro"/>
</dbReference>
<reference evidence="10" key="2">
    <citation type="submission" date="2020-12" db="UniProtKB">
        <authorList>
            <consortium name="WormBaseParasite"/>
        </authorList>
    </citation>
    <scope>IDENTIFICATION</scope>
</reference>